<name>U6GK88_EIMAC</name>
<feature type="compositionally biased region" description="Low complexity" evidence="1">
    <location>
        <begin position="256"/>
        <end position="265"/>
    </location>
</feature>
<feature type="compositionally biased region" description="Gly residues" evidence="1">
    <location>
        <begin position="239"/>
        <end position="250"/>
    </location>
</feature>
<feature type="compositionally biased region" description="Low complexity" evidence="1">
    <location>
        <begin position="62"/>
        <end position="72"/>
    </location>
</feature>
<accession>U6GK88</accession>
<proteinExistence type="predicted"/>
<feature type="region of interest" description="Disordered" evidence="1">
    <location>
        <begin position="38"/>
        <end position="72"/>
    </location>
</feature>
<dbReference type="RefSeq" id="XP_013249492.1">
    <property type="nucleotide sequence ID" value="XM_013394038.1"/>
</dbReference>
<evidence type="ECO:0000313" key="2">
    <source>
        <dbReference type="EMBL" id="CDI80570.1"/>
    </source>
</evidence>
<feature type="region of interest" description="Disordered" evidence="1">
    <location>
        <begin position="507"/>
        <end position="527"/>
    </location>
</feature>
<protein>
    <submittedName>
        <fullName evidence="2">Uncharacterized protein</fullName>
    </submittedName>
</protein>
<feature type="region of interest" description="Disordered" evidence="1">
    <location>
        <begin position="224"/>
        <end position="274"/>
    </location>
</feature>
<dbReference type="OMA" id="RVETEHP"/>
<organism evidence="2 3">
    <name type="scientific">Eimeria acervulina</name>
    <name type="common">Coccidian parasite</name>
    <dbReference type="NCBI Taxonomy" id="5801"/>
    <lineage>
        <taxon>Eukaryota</taxon>
        <taxon>Sar</taxon>
        <taxon>Alveolata</taxon>
        <taxon>Apicomplexa</taxon>
        <taxon>Conoidasida</taxon>
        <taxon>Coccidia</taxon>
        <taxon>Eucoccidiorida</taxon>
        <taxon>Eimeriorina</taxon>
        <taxon>Eimeriidae</taxon>
        <taxon>Eimeria</taxon>
    </lineage>
</organism>
<feature type="non-terminal residue" evidence="2">
    <location>
        <position position="740"/>
    </location>
</feature>
<dbReference type="OrthoDB" id="10565516at2759"/>
<reference evidence="2" key="2">
    <citation type="submission" date="2013-10" db="EMBL/GenBank/DDBJ databases">
        <authorList>
            <person name="Aslett M."/>
        </authorList>
    </citation>
    <scope>NUCLEOTIDE SEQUENCE</scope>
    <source>
        <strain evidence="2">Houghton</strain>
    </source>
</reference>
<feature type="compositionally biased region" description="Low complexity" evidence="1">
    <location>
        <begin position="509"/>
        <end position="527"/>
    </location>
</feature>
<dbReference type="VEuPathDB" id="ToxoDB:EAH_00053070"/>
<dbReference type="Proteomes" id="UP000018050">
    <property type="component" value="Unassembled WGS sequence"/>
</dbReference>
<feature type="compositionally biased region" description="Low complexity" evidence="1">
    <location>
        <begin position="224"/>
        <end position="238"/>
    </location>
</feature>
<reference evidence="2" key="1">
    <citation type="submission" date="2013-10" db="EMBL/GenBank/DDBJ databases">
        <title>Genomic analysis of the causative agents of coccidiosis in chickens.</title>
        <authorList>
            <person name="Reid A.J."/>
            <person name="Blake D."/>
            <person name="Billington K."/>
            <person name="Browne H."/>
            <person name="Dunn M."/>
            <person name="Hung S."/>
            <person name="Kawahara F."/>
            <person name="Miranda-Saavedra D."/>
            <person name="Mourier T."/>
            <person name="Nagra H."/>
            <person name="Otto T.D."/>
            <person name="Rawlings N."/>
            <person name="Sanchez A."/>
            <person name="Sanders M."/>
            <person name="Subramaniam C."/>
            <person name="Tay Y."/>
            <person name="Dear P."/>
            <person name="Doerig C."/>
            <person name="Gruber A."/>
            <person name="Parkinson J."/>
            <person name="Shirley M."/>
            <person name="Wan K.L."/>
            <person name="Berriman M."/>
            <person name="Tomley F."/>
            <person name="Pain A."/>
        </authorList>
    </citation>
    <scope>NUCLEOTIDE SEQUENCE</scope>
    <source>
        <strain evidence="2">Houghton</strain>
    </source>
</reference>
<dbReference type="GeneID" id="25273377"/>
<dbReference type="EMBL" id="HG671245">
    <property type="protein sequence ID" value="CDI80570.1"/>
    <property type="molecule type" value="Genomic_DNA"/>
</dbReference>
<evidence type="ECO:0000256" key="1">
    <source>
        <dbReference type="SAM" id="MobiDB-lite"/>
    </source>
</evidence>
<evidence type="ECO:0000313" key="3">
    <source>
        <dbReference type="Proteomes" id="UP000018050"/>
    </source>
</evidence>
<keyword evidence="3" id="KW-1185">Reference proteome</keyword>
<sequence length="740" mass="77255">MISCRAGQLLLRAPQPGGPPALLPRRLFAVLHDPCLPNYPQSSEASRESRQAHAGGLGGPMEGPQGSGSAAAAAGSAATGVPGAAANAAAAAAAAANAANAAAAYGGAPKPPFETPVGPLPGVPYDPLQQPPPYMQFGAADTPHGSYGEATGAAHTPGGAAAEAPLYGAPPFGYYSPSIPPFPAYSLGAPLYAHAAPQGIGYYGPPPPLGAPYGSMGPPYGAPPAAAGAATGAPHQQGWIGGGNHQGGSWGPPRAPSGRSSVPSVEGGGPSTPLTARERQRLFLGASILAELDALEKKGSFVLLLKGVNEGKQTGRMGAKELLYVTNVLNDMLRQETQEETVVDFDLLLQQQLLLLQQLLKLLQRGRSNLLPHDVALLAANGARLHANFCMNFLTHKHTQRAQQALRAPSKGLRKALQQAAAEPAAAAAAAAAAGVAGAAAAGGGVEAWLEGPFSVGVYRGLCDSLISEFVFCCAKRLQDIPPSTQPSHIRALPTLLRAASAQLLPRDSSSSSSSSGSGSGSQQQQQQQQYTAKRVKAVWGDLLERVCPLLGRFDLLQLLQVLQGVGALSSRKIIKDNELLTLTQAAGALLEQERFVAEVAEGQRSRVLQEVFKWCLETPVPFGFVKHIAWKAIRLFKLNVRWLSSNETARLLPLICANRLLWRFGGLISHLLQEAKGLEDVPMGQSLVFARLCWALCAMRAFDPEVAGDSWSAAEAAALLQKAINRVETEHPASLVLLP</sequence>
<dbReference type="AlphaFoldDB" id="U6GK88"/>
<gene>
    <name evidence="2" type="ORF">EAH_00053070</name>
</gene>